<dbReference type="EMBL" id="LLZH01000059">
    <property type="protein sequence ID" value="KUL39040.1"/>
    <property type="molecule type" value="Genomic_DNA"/>
</dbReference>
<sequence length="130" mass="14335">MRIRSSALALTVDDVPASSKFLADHFGYVERMAADGFASLGRDDAGLDLMFMRRGLEVLPPHLREVAAAGAIVAFVVDDLDAEQDRLRAEGVELTLPIREEPWGERLLLVTDPNGVVYELVEWAETEPGR</sequence>
<evidence type="ECO:0000313" key="3">
    <source>
        <dbReference type="Proteomes" id="UP000053244"/>
    </source>
</evidence>
<dbReference type="Proteomes" id="UP000053244">
    <property type="component" value="Unassembled WGS sequence"/>
</dbReference>
<organism evidence="2 3">
    <name type="scientific">Actinoplanes awajinensis subsp. mycoplanecinus</name>
    <dbReference type="NCBI Taxonomy" id="135947"/>
    <lineage>
        <taxon>Bacteria</taxon>
        <taxon>Bacillati</taxon>
        <taxon>Actinomycetota</taxon>
        <taxon>Actinomycetes</taxon>
        <taxon>Micromonosporales</taxon>
        <taxon>Micromonosporaceae</taxon>
        <taxon>Actinoplanes</taxon>
    </lineage>
</organism>
<dbReference type="Gene3D" id="3.10.180.10">
    <property type="entry name" value="2,3-Dihydroxybiphenyl 1,2-Dioxygenase, domain 1"/>
    <property type="match status" value="1"/>
</dbReference>
<dbReference type="InterPro" id="IPR029068">
    <property type="entry name" value="Glyas_Bleomycin-R_OHBP_Dase"/>
</dbReference>
<reference evidence="2 3" key="1">
    <citation type="submission" date="2015-10" db="EMBL/GenBank/DDBJ databases">
        <authorList>
            <person name="Gilbert D.G."/>
        </authorList>
    </citation>
    <scope>NUCLEOTIDE SEQUENCE [LARGE SCALE GENOMIC DNA]</scope>
    <source>
        <strain evidence="2 3">NRRL B-16712</strain>
    </source>
</reference>
<evidence type="ECO:0000259" key="1">
    <source>
        <dbReference type="PROSITE" id="PS51819"/>
    </source>
</evidence>
<dbReference type="AlphaFoldDB" id="A0A0X3V2S9"/>
<evidence type="ECO:0000313" key="2">
    <source>
        <dbReference type="EMBL" id="KUL39040.1"/>
    </source>
</evidence>
<name>A0A0X3V2S9_9ACTN</name>
<dbReference type="PROSITE" id="PS51819">
    <property type="entry name" value="VOC"/>
    <property type="match status" value="1"/>
</dbReference>
<dbReference type="Pfam" id="PF00903">
    <property type="entry name" value="Glyoxalase"/>
    <property type="match status" value="1"/>
</dbReference>
<gene>
    <name evidence="2" type="ORF">ADL15_10625</name>
</gene>
<dbReference type="InterPro" id="IPR037523">
    <property type="entry name" value="VOC_core"/>
</dbReference>
<keyword evidence="3" id="KW-1185">Reference proteome</keyword>
<proteinExistence type="predicted"/>
<feature type="domain" description="VOC" evidence="1">
    <location>
        <begin position="4"/>
        <end position="123"/>
    </location>
</feature>
<accession>A0A0X3V2S9</accession>
<dbReference type="InterPro" id="IPR004360">
    <property type="entry name" value="Glyas_Fos-R_dOase_dom"/>
</dbReference>
<dbReference type="RefSeq" id="WP_067687796.1">
    <property type="nucleotide sequence ID" value="NZ_LLZH01000059.1"/>
</dbReference>
<dbReference type="OrthoDB" id="9798201at2"/>
<comment type="caution">
    <text evidence="2">The sequence shown here is derived from an EMBL/GenBank/DDBJ whole genome shotgun (WGS) entry which is preliminary data.</text>
</comment>
<dbReference type="SUPFAM" id="SSF54593">
    <property type="entry name" value="Glyoxalase/Bleomycin resistance protein/Dihydroxybiphenyl dioxygenase"/>
    <property type="match status" value="1"/>
</dbReference>
<protein>
    <submittedName>
        <fullName evidence="2">Glyoxalase</fullName>
    </submittedName>
</protein>